<evidence type="ECO:0000313" key="4">
    <source>
        <dbReference type="Proteomes" id="UP000008792"/>
    </source>
</evidence>
<feature type="compositionally biased region" description="Basic residues" evidence="1">
    <location>
        <begin position="28"/>
        <end position="43"/>
    </location>
</feature>
<name>B4M4Z6_DROVI</name>
<dbReference type="OrthoDB" id="7883215at2759"/>
<keyword evidence="4" id="KW-1185">Reference proteome</keyword>
<dbReference type="eggNOG" id="ENOG502RVQ2">
    <property type="taxonomic scope" value="Eukaryota"/>
</dbReference>
<evidence type="ECO:0000313" key="3">
    <source>
        <dbReference type="EMBL" id="EDW59707.1"/>
    </source>
</evidence>
<evidence type="ECO:0000256" key="1">
    <source>
        <dbReference type="SAM" id="MobiDB-lite"/>
    </source>
</evidence>
<evidence type="ECO:0000256" key="2">
    <source>
        <dbReference type="SAM" id="SignalP"/>
    </source>
</evidence>
<dbReference type="Proteomes" id="UP000008792">
    <property type="component" value="Unassembled WGS sequence"/>
</dbReference>
<dbReference type="EMBL" id="CH940652">
    <property type="protein sequence ID" value="EDW59707.1"/>
    <property type="molecule type" value="Genomic_DNA"/>
</dbReference>
<dbReference type="OMA" id="DKVERSC"/>
<feature type="signal peptide" evidence="2">
    <location>
        <begin position="1"/>
        <end position="18"/>
    </location>
</feature>
<feature type="chain" id="PRO_5002817246" evidence="2">
    <location>
        <begin position="19"/>
        <end position="153"/>
    </location>
</feature>
<protein>
    <submittedName>
        <fullName evidence="3">Uncharacterized protein</fullName>
    </submittedName>
</protein>
<proteinExistence type="predicted"/>
<dbReference type="KEGG" id="dvi:6633121"/>
<gene>
    <name evidence="3" type="primary">Dvir\GJ11030</name>
    <name evidence="3" type="ORF">Dvir_GJ11030</name>
</gene>
<dbReference type="HOGENOM" id="CLU_1715213_0_0_1"/>
<keyword evidence="2" id="KW-0732">Signal</keyword>
<accession>B4M4Z6</accession>
<dbReference type="InParanoid" id="B4M4Z6"/>
<dbReference type="AlphaFoldDB" id="B4M4Z6"/>
<organism evidence="3 4">
    <name type="scientific">Drosophila virilis</name>
    <name type="common">Fruit fly</name>
    <dbReference type="NCBI Taxonomy" id="7244"/>
    <lineage>
        <taxon>Eukaryota</taxon>
        <taxon>Metazoa</taxon>
        <taxon>Ecdysozoa</taxon>
        <taxon>Arthropoda</taxon>
        <taxon>Hexapoda</taxon>
        <taxon>Insecta</taxon>
        <taxon>Pterygota</taxon>
        <taxon>Neoptera</taxon>
        <taxon>Endopterygota</taxon>
        <taxon>Diptera</taxon>
        <taxon>Brachycera</taxon>
        <taxon>Muscomorpha</taxon>
        <taxon>Ephydroidea</taxon>
        <taxon>Drosophilidae</taxon>
        <taxon>Drosophila</taxon>
    </lineage>
</organism>
<reference evidence="3 4" key="1">
    <citation type="journal article" date="2007" name="Nature">
        <title>Evolution of genes and genomes on the Drosophila phylogeny.</title>
        <authorList>
            <consortium name="Drosophila 12 Genomes Consortium"/>
            <person name="Clark A.G."/>
            <person name="Eisen M.B."/>
            <person name="Smith D.R."/>
            <person name="Bergman C.M."/>
            <person name="Oliver B."/>
            <person name="Markow T.A."/>
            <person name="Kaufman T.C."/>
            <person name="Kellis M."/>
            <person name="Gelbart W."/>
            <person name="Iyer V.N."/>
            <person name="Pollard D.A."/>
            <person name="Sackton T.B."/>
            <person name="Larracuente A.M."/>
            <person name="Singh N.D."/>
            <person name="Abad J.P."/>
            <person name="Abt D.N."/>
            <person name="Adryan B."/>
            <person name="Aguade M."/>
            <person name="Akashi H."/>
            <person name="Anderson W.W."/>
            <person name="Aquadro C.F."/>
            <person name="Ardell D.H."/>
            <person name="Arguello R."/>
            <person name="Artieri C.G."/>
            <person name="Barbash D.A."/>
            <person name="Barker D."/>
            <person name="Barsanti P."/>
            <person name="Batterham P."/>
            <person name="Batzoglou S."/>
            <person name="Begun D."/>
            <person name="Bhutkar A."/>
            <person name="Blanco E."/>
            <person name="Bosak S.A."/>
            <person name="Bradley R.K."/>
            <person name="Brand A.D."/>
            <person name="Brent M.R."/>
            <person name="Brooks A.N."/>
            <person name="Brown R.H."/>
            <person name="Butlin R.K."/>
            <person name="Caggese C."/>
            <person name="Calvi B.R."/>
            <person name="Bernardo de Carvalho A."/>
            <person name="Caspi A."/>
            <person name="Castrezana S."/>
            <person name="Celniker S.E."/>
            <person name="Chang J.L."/>
            <person name="Chapple C."/>
            <person name="Chatterji S."/>
            <person name="Chinwalla A."/>
            <person name="Civetta A."/>
            <person name="Clifton S.W."/>
            <person name="Comeron J.M."/>
            <person name="Costello J.C."/>
            <person name="Coyne J.A."/>
            <person name="Daub J."/>
            <person name="David R.G."/>
            <person name="Delcher A.L."/>
            <person name="Delehaunty K."/>
            <person name="Do C.B."/>
            <person name="Ebling H."/>
            <person name="Edwards K."/>
            <person name="Eickbush T."/>
            <person name="Evans J.D."/>
            <person name="Filipski A."/>
            <person name="Findeiss S."/>
            <person name="Freyhult E."/>
            <person name="Fulton L."/>
            <person name="Fulton R."/>
            <person name="Garcia A.C."/>
            <person name="Gardiner A."/>
            <person name="Garfield D.A."/>
            <person name="Garvin B.E."/>
            <person name="Gibson G."/>
            <person name="Gilbert D."/>
            <person name="Gnerre S."/>
            <person name="Godfrey J."/>
            <person name="Good R."/>
            <person name="Gotea V."/>
            <person name="Gravely B."/>
            <person name="Greenberg A.J."/>
            <person name="Griffiths-Jones S."/>
            <person name="Gross S."/>
            <person name="Guigo R."/>
            <person name="Gustafson E.A."/>
            <person name="Haerty W."/>
            <person name="Hahn M.W."/>
            <person name="Halligan D.L."/>
            <person name="Halpern A.L."/>
            <person name="Halter G.M."/>
            <person name="Han M.V."/>
            <person name="Heger A."/>
            <person name="Hillier L."/>
            <person name="Hinrichs A.S."/>
            <person name="Holmes I."/>
            <person name="Hoskins R.A."/>
            <person name="Hubisz M.J."/>
            <person name="Hultmark D."/>
            <person name="Huntley M.A."/>
            <person name="Jaffe D.B."/>
            <person name="Jagadeeshan S."/>
            <person name="Jeck W.R."/>
            <person name="Johnson J."/>
            <person name="Jones C.D."/>
            <person name="Jordan W.C."/>
            <person name="Karpen G.H."/>
            <person name="Kataoka E."/>
            <person name="Keightley P.D."/>
            <person name="Kheradpour P."/>
            <person name="Kirkness E.F."/>
            <person name="Koerich L.B."/>
            <person name="Kristiansen K."/>
            <person name="Kudrna D."/>
            <person name="Kulathinal R.J."/>
            <person name="Kumar S."/>
            <person name="Kwok R."/>
            <person name="Lander E."/>
            <person name="Langley C.H."/>
            <person name="Lapoint R."/>
            <person name="Lazzaro B.P."/>
            <person name="Lee S.J."/>
            <person name="Levesque L."/>
            <person name="Li R."/>
            <person name="Lin C.F."/>
            <person name="Lin M.F."/>
            <person name="Lindblad-Toh K."/>
            <person name="Llopart A."/>
            <person name="Long M."/>
            <person name="Low L."/>
            <person name="Lozovsky E."/>
            <person name="Lu J."/>
            <person name="Luo M."/>
            <person name="Machado C.A."/>
            <person name="Makalowski W."/>
            <person name="Marzo M."/>
            <person name="Matsuda M."/>
            <person name="Matzkin L."/>
            <person name="McAllister B."/>
            <person name="McBride C.S."/>
            <person name="McKernan B."/>
            <person name="McKernan K."/>
            <person name="Mendez-Lago M."/>
            <person name="Minx P."/>
            <person name="Mollenhauer M.U."/>
            <person name="Montooth K."/>
            <person name="Mount S.M."/>
            <person name="Mu X."/>
            <person name="Myers E."/>
            <person name="Negre B."/>
            <person name="Newfeld S."/>
            <person name="Nielsen R."/>
            <person name="Noor M.A."/>
            <person name="O'Grady P."/>
            <person name="Pachter L."/>
            <person name="Papaceit M."/>
            <person name="Parisi M.J."/>
            <person name="Parisi M."/>
            <person name="Parts L."/>
            <person name="Pedersen J.S."/>
            <person name="Pesole G."/>
            <person name="Phillippy A.M."/>
            <person name="Ponting C.P."/>
            <person name="Pop M."/>
            <person name="Porcelli D."/>
            <person name="Powell J.R."/>
            <person name="Prohaska S."/>
            <person name="Pruitt K."/>
            <person name="Puig M."/>
            <person name="Quesneville H."/>
            <person name="Ram K.R."/>
            <person name="Rand D."/>
            <person name="Rasmussen M.D."/>
            <person name="Reed L.K."/>
            <person name="Reenan R."/>
            <person name="Reily A."/>
            <person name="Remington K.A."/>
            <person name="Rieger T.T."/>
            <person name="Ritchie M.G."/>
            <person name="Robin C."/>
            <person name="Rogers Y.H."/>
            <person name="Rohde C."/>
            <person name="Rozas J."/>
            <person name="Rubenfield M.J."/>
            <person name="Ruiz A."/>
            <person name="Russo S."/>
            <person name="Salzberg S.L."/>
            <person name="Sanchez-Gracia A."/>
            <person name="Saranga D.J."/>
            <person name="Sato H."/>
            <person name="Schaeffer S.W."/>
            <person name="Schatz M.C."/>
            <person name="Schlenke T."/>
            <person name="Schwartz R."/>
            <person name="Segarra C."/>
            <person name="Singh R.S."/>
            <person name="Sirot L."/>
            <person name="Sirota M."/>
            <person name="Sisneros N.B."/>
            <person name="Smith C.D."/>
            <person name="Smith T.F."/>
            <person name="Spieth J."/>
            <person name="Stage D.E."/>
            <person name="Stark A."/>
            <person name="Stephan W."/>
            <person name="Strausberg R.L."/>
            <person name="Strempel S."/>
            <person name="Sturgill D."/>
            <person name="Sutton G."/>
            <person name="Sutton G.G."/>
            <person name="Tao W."/>
            <person name="Teichmann S."/>
            <person name="Tobari Y.N."/>
            <person name="Tomimura Y."/>
            <person name="Tsolas J.M."/>
            <person name="Valente V.L."/>
            <person name="Venter E."/>
            <person name="Venter J.C."/>
            <person name="Vicario S."/>
            <person name="Vieira F.G."/>
            <person name="Vilella A.J."/>
            <person name="Villasante A."/>
            <person name="Walenz B."/>
            <person name="Wang J."/>
            <person name="Wasserman M."/>
            <person name="Watts T."/>
            <person name="Wilson D."/>
            <person name="Wilson R.K."/>
            <person name="Wing R.A."/>
            <person name="Wolfner M.F."/>
            <person name="Wong A."/>
            <person name="Wong G.K."/>
            <person name="Wu C.I."/>
            <person name="Wu G."/>
            <person name="Yamamoto D."/>
            <person name="Yang H.P."/>
            <person name="Yang S.P."/>
            <person name="Yorke J.A."/>
            <person name="Yoshida K."/>
            <person name="Zdobnov E."/>
            <person name="Zhang P."/>
            <person name="Zhang Y."/>
            <person name="Zimin A.V."/>
            <person name="Baldwin J."/>
            <person name="Abdouelleil A."/>
            <person name="Abdulkadir J."/>
            <person name="Abebe A."/>
            <person name="Abera B."/>
            <person name="Abreu J."/>
            <person name="Acer S.C."/>
            <person name="Aftuck L."/>
            <person name="Alexander A."/>
            <person name="An P."/>
            <person name="Anderson E."/>
            <person name="Anderson S."/>
            <person name="Arachi H."/>
            <person name="Azer M."/>
            <person name="Bachantsang P."/>
            <person name="Barry A."/>
            <person name="Bayul T."/>
            <person name="Berlin A."/>
            <person name="Bessette D."/>
            <person name="Bloom T."/>
            <person name="Blye J."/>
            <person name="Boguslavskiy L."/>
            <person name="Bonnet C."/>
            <person name="Boukhgalter B."/>
            <person name="Bourzgui I."/>
            <person name="Brown A."/>
            <person name="Cahill P."/>
            <person name="Channer S."/>
            <person name="Cheshatsang Y."/>
            <person name="Chuda L."/>
            <person name="Citroen M."/>
            <person name="Collymore A."/>
            <person name="Cooke P."/>
            <person name="Costello M."/>
            <person name="D'Aco K."/>
            <person name="Daza R."/>
            <person name="De Haan G."/>
            <person name="DeGray S."/>
            <person name="DeMaso C."/>
            <person name="Dhargay N."/>
            <person name="Dooley K."/>
            <person name="Dooley E."/>
            <person name="Doricent M."/>
            <person name="Dorje P."/>
            <person name="Dorjee K."/>
            <person name="Dupes A."/>
            <person name="Elong R."/>
            <person name="Falk J."/>
            <person name="Farina A."/>
            <person name="Faro S."/>
            <person name="Ferguson D."/>
            <person name="Fisher S."/>
            <person name="Foley C.D."/>
            <person name="Franke A."/>
            <person name="Friedrich D."/>
            <person name="Gadbois L."/>
            <person name="Gearin G."/>
            <person name="Gearin C.R."/>
            <person name="Giannoukos G."/>
            <person name="Goode T."/>
            <person name="Graham J."/>
            <person name="Grandbois E."/>
            <person name="Grewal S."/>
            <person name="Gyaltsen K."/>
            <person name="Hafez N."/>
            <person name="Hagos B."/>
            <person name="Hall J."/>
            <person name="Henson C."/>
            <person name="Hollinger A."/>
            <person name="Honan T."/>
            <person name="Huard M.D."/>
            <person name="Hughes L."/>
            <person name="Hurhula B."/>
            <person name="Husby M.E."/>
            <person name="Kamat A."/>
            <person name="Kanga B."/>
            <person name="Kashin S."/>
            <person name="Khazanovich D."/>
            <person name="Kisner P."/>
            <person name="Lance K."/>
            <person name="Lara M."/>
            <person name="Lee W."/>
            <person name="Lennon N."/>
            <person name="Letendre F."/>
            <person name="LeVine R."/>
            <person name="Lipovsky A."/>
            <person name="Liu X."/>
            <person name="Liu J."/>
            <person name="Liu S."/>
            <person name="Lokyitsang T."/>
            <person name="Lokyitsang Y."/>
            <person name="Lubonja R."/>
            <person name="Lui A."/>
            <person name="MacDonald P."/>
            <person name="Magnisalis V."/>
            <person name="Maru K."/>
            <person name="Matthews C."/>
            <person name="McCusker W."/>
            <person name="McDonough S."/>
            <person name="Mehta T."/>
            <person name="Meldrim J."/>
            <person name="Meneus L."/>
            <person name="Mihai O."/>
            <person name="Mihalev A."/>
            <person name="Mihova T."/>
            <person name="Mittelman R."/>
            <person name="Mlenga V."/>
            <person name="Montmayeur A."/>
            <person name="Mulrain L."/>
            <person name="Navidi A."/>
            <person name="Naylor J."/>
            <person name="Negash T."/>
            <person name="Nguyen T."/>
            <person name="Nguyen N."/>
            <person name="Nicol R."/>
            <person name="Norbu C."/>
            <person name="Norbu N."/>
            <person name="Novod N."/>
            <person name="O'Neill B."/>
            <person name="Osman S."/>
            <person name="Markiewicz E."/>
            <person name="Oyono O.L."/>
            <person name="Patti C."/>
            <person name="Phunkhang P."/>
            <person name="Pierre F."/>
            <person name="Priest M."/>
            <person name="Raghuraman S."/>
            <person name="Rege F."/>
            <person name="Reyes R."/>
            <person name="Rise C."/>
            <person name="Rogov P."/>
            <person name="Ross K."/>
            <person name="Ryan E."/>
            <person name="Settipalli S."/>
            <person name="Shea T."/>
            <person name="Sherpa N."/>
            <person name="Shi L."/>
            <person name="Shih D."/>
            <person name="Sparrow T."/>
            <person name="Spaulding J."/>
            <person name="Stalker J."/>
            <person name="Stange-Thomann N."/>
            <person name="Stavropoulos S."/>
            <person name="Stone C."/>
            <person name="Strader C."/>
            <person name="Tesfaye S."/>
            <person name="Thomson T."/>
            <person name="Thoulutsang Y."/>
            <person name="Thoulutsang D."/>
            <person name="Topham K."/>
            <person name="Topping I."/>
            <person name="Tsamla T."/>
            <person name="Vassiliev H."/>
            <person name="Vo A."/>
            <person name="Wangchuk T."/>
            <person name="Wangdi T."/>
            <person name="Weiand M."/>
            <person name="Wilkinson J."/>
            <person name="Wilson A."/>
            <person name="Yadav S."/>
            <person name="Young G."/>
            <person name="Yu Q."/>
            <person name="Zembek L."/>
            <person name="Zhong D."/>
            <person name="Zimmer A."/>
            <person name="Zwirko Z."/>
            <person name="Jaffe D.B."/>
            <person name="Alvarez P."/>
            <person name="Brockman W."/>
            <person name="Butler J."/>
            <person name="Chin C."/>
            <person name="Gnerre S."/>
            <person name="Grabherr M."/>
            <person name="Kleber M."/>
            <person name="Mauceli E."/>
            <person name="MacCallum I."/>
        </authorList>
    </citation>
    <scope>NUCLEOTIDE SEQUENCE [LARGE SCALE GENOMIC DNA]</scope>
    <source>
        <strain evidence="4">Tucson 15010-1051.87</strain>
    </source>
</reference>
<sequence>MRVITILLLCLLLLQVLGEDKSMTKAKGNNKGKGKGKGNKPKASKGTTPPPTTPAVTEIPPFFKYCETIFKWNFLDFEVIKSIVKAITERLDSVCNVTEMQPLVPNIVAGNLYCSTDLPTTIDLLLDYVLDKVERSCQKLKDFHSLFIYTSDI</sequence>
<feature type="region of interest" description="Disordered" evidence="1">
    <location>
        <begin position="25"/>
        <end position="54"/>
    </location>
</feature>